<gene>
    <name evidence="1" type="ORF">K3G42_030497</name>
</gene>
<comment type="caution">
    <text evidence="1">The sequence shown here is derived from an EMBL/GenBank/DDBJ whole genome shotgun (WGS) entry which is preliminary data.</text>
</comment>
<organism evidence="1 2">
    <name type="scientific">Sphaerodactylus townsendi</name>
    <dbReference type="NCBI Taxonomy" id="933632"/>
    <lineage>
        <taxon>Eukaryota</taxon>
        <taxon>Metazoa</taxon>
        <taxon>Chordata</taxon>
        <taxon>Craniata</taxon>
        <taxon>Vertebrata</taxon>
        <taxon>Euteleostomi</taxon>
        <taxon>Lepidosauria</taxon>
        <taxon>Squamata</taxon>
        <taxon>Bifurcata</taxon>
        <taxon>Gekkota</taxon>
        <taxon>Sphaerodactylidae</taxon>
        <taxon>Sphaerodactylus</taxon>
    </lineage>
</organism>
<reference evidence="1" key="1">
    <citation type="submission" date="2021-08" db="EMBL/GenBank/DDBJ databases">
        <title>The first chromosome-level gecko genome reveals the dynamic sex chromosomes of Neotropical dwarf geckos (Sphaerodactylidae: Sphaerodactylus).</title>
        <authorList>
            <person name="Pinto B.J."/>
            <person name="Keating S.E."/>
            <person name="Gamble T."/>
        </authorList>
    </citation>
    <scope>NUCLEOTIDE SEQUENCE</scope>
    <source>
        <strain evidence="1">TG3544</strain>
    </source>
</reference>
<proteinExistence type="predicted"/>
<dbReference type="Proteomes" id="UP000827872">
    <property type="component" value="Linkage Group LG04"/>
</dbReference>
<keyword evidence="2" id="KW-1185">Reference proteome</keyword>
<accession>A0ACB8FJE1</accession>
<protein>
    <submittedName>
        <fullName evidence="1">Uncharacterized protein</fullName>
    </submittedName>
</protein>
<evidence type="ECO:0000313" key="1">
    <source>
        <dbReference type="EMBL" id="KAH8005606.1"/>
    </source>
</evidence>
<dbReference type="EMBL" id="CM037617">
    <property type="protein sequence ID" value="KAH8005606.1"/>
    <property type="molecule type" value="Genomic_DNA"/>
</dbReference>
<sequence>MVSGETTVCFLEMEGSFGPESPVQKGCAPPPFPSSFWLQLFEGEKGHFSGLGDFISRPRIRGLDPAICFHFHSAALWCWALSASCRTVGLCEWKVGGWVVQEEAPPPFRGNERVPIQAGILFKKPDWFRPPISAGAILKCLR</sequence>
<name>A0ACB8FJE1_9SAUR</name>
<evidence type="ECO:0000313" key="2">
    <source>
        <dbReference type="Proteomes" id="UP000827872"/>
    </source>
</evidence>